<dbReference type="PROSITE" id="PS50026">
    <property type="entry name" value="EGF_3"/>
    <property type="match status" value="1"/>
</dbReference>
<keyword evidence="6" id="KW-1185">Reference proteome</keyword>
<dbReference type="KEGG" id="aplc:110986025"/>
<dbReference type="InterPro" id="IPR000152">
    <property type="entry name" value="EGF-type_Asp/Asn_hydroxyl_site"/>
</dbReference>
<dbReference type="CDD" id="cd00054">
    <property type="entry name" value="EGF_CA"/>
    <property type="match status" value="2"/>
</dbReference>
<keyword evidence="1" id="KW-1015">Disulfide bond</keyword>
<feature type="transmembrane region" description="Helical" evidence="4">
    <location>
        <begin position="1318"/>
        <end position="1340"/>
    </location>
</feature>
<evidence type="ECO:0000259" key="5">
    <source>
        <dbReference type="PROSITE" id="PS50026"/>
    </source>
</evidence>
<dbReference type="PROSITE" id="PS00010">
    <property type="entry name" value="ASX_HYDROXYL"/>
    <property type="match status" value="1"/>
</dbReference>
<gene>
    <name evidence="7" type="primary">LOC110986025</name>
</gene>
<dbReference type="PROSITE" id="PS00022">
    <property type="entry name" value="EGF_1"/>
    <property type="match status" value="1"/>
</dbReference>
<dbReference type="GeneID" id="110986025"/>
<comment type="caution">
    <text evidence="2">Lacks conserved residue(s) required for the propagation of feature annotation.</text>
</comment>
<feature type="domain" description="EGF-like" evidence="5">
    <location>
        <begin position="1276"/>
        <end position="1310"/>
    </location>
</feature>
<keyword evidence="4" id="KW-1133">Transmembrane helix</keyword>
<proteinExistence type="predicted"/>
<evidence type="ECO:0000256" key="3">
    <source>
        <dbReference type="SAM" id="MobiDB-lite"/>
    </source>
</evidence>
<dbReference type="Proteomes" id="UP000694845">
    <property type="component" value="Unplaced"/>
</dbReference>
<dbReference type="InterPro" id="IPR000742">
    <property type="entry name" value="EGF"/>
</dbReference>
<protein>
    <submittedName>
        <fullName evidence="7">Uncharacterized protein LOC110986025</fullName>
    </submittedName>
</protein>
<evidence type="ECO:0000313" key="6">
    <source>
        <dbReference type="Proteomes" id="UP000694845"/>
    </source>
</evidence>
<reference evidence="7" key="1">
    <citation type="submission" date="2025-08" db="UniProtKB">
        <authorList>
            <consortium name="RefSeq"/>
        </authorList>
    </citation>
    <scope>IDENTIFICATION</scope>
</reference>
<feature type="compositionally biased region" description="Basic and acidic residues" evidence="3">
    <location>
        <begin position="1489"/>
        <end position="1504"/>
    </location>
</feature>
<evidence type="ECO:0000313" key="7">
    <source>
        <dbReference type="RefSeq" id="XP_022103297.1"/>
    </source>
</evidence>
<feature type="region of interest" description="Disordered" evidence="3">
    <location>
        <begin position="1376"/>
        <end position="1521"/>
    </location>
</feature>
<dbReference type="Pfam" id="PF17963">
    <property type="entry name" value="Big_9"/>
    <property type="match status" value="1"/>
</dbReference>
<feature type="compositionally biased region" description="Low complexity" evidence="3">
    <location>
        <begin position="1408"/>
        <end position="1423"/>
    </location>
</feature>
<keyword evidence="4" id="KW-0812">Transmembrane</keyword>
<sequence length="1549" mass="170607">MDVTDSADRNQVTGTILHLSNPVGPPCPLRDVPFTDPQWSAMDFKGLWNMKQDEWDLEYQTQQVFTSDESGTLKMERDTRGRRMLSGAYIINAQIVRSSEYEFDLKAALPDLHSVTSILFWDGPDRTVGEFDFGGRENWREGICQCCYQQPFNQSLCPQCDCEDFLGIPDSFDDNSTHVNTTALPSLRTTSDFVATETTEETDSSNGNGVPMTTRNPKPWTVRKLDADGDSVSDDESGRWISQRACGFQLYPNGGASQAVLWCRYFEDGWPMISEPVDLDFDPSVEERHYSVHFKVMPFDAQEDEWSFEVYVDGNLLSSLTGVPIMSSSTKLILHVFNQDSYIADLQDPFNPPAVTAELKNLRMPPEQSKLCRYGAPFRAGTSPVSRYFAGVGSVAGATDIVPFREIARPCVPCINPCDRYQCDPSCTLDAVPITFTLTNLSLARLDLLNETLESDGNATTPSSGDNEGSLPFFVTVKSFLGNGKSVSASSNGFYIDDTRPELDVFFYVDVNVNQYEPASFQSSESTISVLWSFVDTESMIKEQYWAIGTSRGTTDLQDFVNVGLNQTATNRNLLGSLHHNTTYYVTLKAVNGAGLETLVECDGVTVLLEEPTADDVNTTSMFSQQFQEEVYPSGIEKNDDPTKTGASWSKPEDESIVRYEYCVSSSAELLDDVVPCMVVGRNDSGSVAIENGMIVVRAGDREERFNITDFKAPTDATQAKITIKAGKFNMEPGKCLHTWMRMCNQAMLCVTVSAATTTILGDSDMMMTSTNGTDLVLTSSASQRRRKRSTGNHFDVTLATSGGLHQGGSLILGLLDANRTIQEFTSDASPDYKPYITNPLSTIEYTSRLLKQRIRFVYEPTFYVASLGQTELQGPMTITITLGTPGNWTEAKPRLIYWDTDHFEWRDAAKTCSDVDRITYLEDGNQVIVEVCSTRAPVSAPSAAGRKRRAVQEEPMLTSPTYFSHETHFALAVVLNAIPNDPPIITNLIENMFMEEDEGTLQYTFQASDAEDDVLVFELGSSGDLQGTATITKDGKFSFTPCADCFGTVIVQITVREIQTFSEIKPLSTSVNITIEIRPVNDNPVLYSARNRHIVGNGRIALLIVEQNTGSNVAYKDLVAELGAYDVDTNDNLTILTQHVTYGNLTLTWQSRSVPSRQNCSVPSGDTEQSVIPCGLQLPHDERNMTWIVSRFTYAPYPNYHGRDSFLVLVEDQLGAVSQLLEVQIAVLVNPCINGGICRGPVADPDCNSPVRSSGFNFYSCLCQSGWVGDICEIDYDECQSTPCEYPYVCFDRLDGFQCACPLSDPLCDDLDWRIKVIIGFASCLFGLLTVAVMVFCFCKKKYGKKSKIHPANESDDDQLEPSANSTPQAFENLTFEDSSGDHTDASEEGDSQASASHPDSPQAKRLSVVSTLSNSSSGSLGIKKRPWSRLSRSNAVADAPGEASSMDDGSAPCTSSLSSQSLQPMLAGHALSHASPPVSPKMWAEPTMRKQDTNAGKPREMKMSTSQKSPKHSGMNEAPLCEMELPGSTVSLTDNEQILQDVDETIM</sequence>
<feature type="compositionally biased region" description="Polar residues" evidence="3">
    <location>
        <begin position="204"/>
        <end position="216"/>
    </location>
</feature>
<dbReference type="PANTHER" id="PTHR16897">
    <property type="entry name" value="OS10G0105400 PROTEIN"/>
    <property type="match status" value="1"/>
</dbReference>
<name>A0A8B7ZE76_ACAPL</name>
<organism evidence="6 7">
    <name type="scientific">Acanthaster planci</name>
    <name type="common">Crown-of-thorns starfish</name>
    <dbReference type="NCBI Taxonomy" id="133434"/>
    <lineage>
        <taxon>Eukaryota</taxon>
        <taxon>Metazoa</taxon>
        <taxon>Echinodermata</taxon>
        <taxon>Eleutherozoa</taxon>
        <taxon>Asterozoa</taxon>
        <taxon>Asteroidea</taxon>
        <taxon>Valvatacea</taxon>
        <taxon>Valvatida</taxon>
        <taxon>Acanthasteridae</taxon>
        <taxon>Acanthaster</taxon>
    </lineage>
</organism>
<accession>A0A8B7ZE76</accession>
<dbReference type="PANTHER" id="PTHR16897:SF2">
    <property type="entry name" value="OS03G0226600 PROTEIN"/>
    <property type="match status" value="1"/>
</dbReference>
<dbReference type="OMA" id="RETICID"/>
<evidence type="ECO:0000256" key="4">
    <source>
        <dbReference type="SAM" id="Phobius"/>
    </source>
</evidence>
<dbReference type="PROSITE" id="PS01186">
    <property type="entry name" value="EGF_2"/>
    <property type="match status" value="1"/>
</dbReference>
<keyword evidence="2" id="KW-0245">EGF-like domain</keyword>
<evidence type="ECO:0000256" key="1">
    <source>
        <dbReference type="ARBA" id="ARBA00023157"/>
    </source>
</evidence>
<dbReference type="OrthoDB" id="10042078at2759"/>
<dbReference type="RefSeq" id="XP_022103297.1">
    <property type="nucleotide sequence ID" value="XM_022247605.1"/>
</dbReference>
<dbReference type="GO" id="GO:0005509">
    <property type="term" value="F:calcium ion binding"/>
    <property type="evidence" value="ECO:0007669"/>
    <property type="project" value="InterPro"/>
</dbReference>
<dbReference type="Gene3D" id="2.10.25.10">
    <property type="entry name" value="Laminin"/>
    <property type="match status" value="1"/>
</dbReference>
<feature type="region of interest" description="Disordered" evidence="3">
    <location>
        <begin position="199"/>
        <end position="236"/>
    </location>
</feature>
<dbReference type="PROSITE" id="PS01187">
    <property type="entry name" value="EGF_CA"/>
    <property type="match status" value="1"/>
</dbReference>
<evidence type="ECO:0000256" key="2">
    <source>
        <dbReference type="PROSITE-ProRule" id="PRU00076"/>
    </source>
</evidence>
<keyword evidence="4" id="KW-0472">Membrane</keyword>
<dbReference type="InterPro" id="IPR018097">
    <property type="entry name" value="EGF_Ca-bd_CS"/>
</dbReference>